<dbReference type="AlphaFoldDB" id="A0A1E3LUH0"/>
<dbReference type="OrthoDB" id="7563142at2"/>
<dbReference type="STRING" id="1888892.BFL28_18070"/>
<name>A0A1E3LUH0_9SPHN</name>
<keyword evidence="2" id="KW-1185">Reference proteome</keyword>
<evidence type="ECO:0000313" key="1">
    <source>
        <dbReference type="EMBL" id="ODP37383.1"/>
    </source>
</evidence>
<comment type="caution">
    <text evidence="1">The sequence shown here is derived from an EMBL/GenBank/DDBJ whole genome shotgun (WGS) entry which is preliminary data.</text>
</comment>
<sequence length="183" mass="20157">MSTLEGEYFAAVGQVRQPHLDRIRALGVAPATIAELGERYPAFGIVSAAPERAGTYQPQEDGTAHVVQPVFDGGLVDLVAWRSSQPQRWWTRRGLGWMLNADRCLASRWDAGFLTLHATPLDWLRSGGEGGVILDWDAPDVVMLRAFATIACPDRSFMADLRNALVRSFRMPKLVGSEVRHAA</sequence>
<protein>
    <submittedName>
        <fullName evidence="1">Uncharacterized protein</fullName>
    </submittedName>
</protein>
<accession>A0A1E3LUH0</accession>
<dbReference type="EMBL" id="MDDS01000031">
    <property type="protein sequence ID" value="ODP37383.1"/>
    <property type="molecule type" value="Genomic_DNA"/>
</dbReference>
<organism evidence="1 2">
    <name type="scientific">Sphingomonas turrisvirgatae</name>
    <dbReference type="NCBI Taxonomy" id="1888892"/>
    <lineage>
        <taxon>Bacteria</taxon>
        <taxon>Pseudomonadati</taxon>
        <taxon>Pseudomonadota</taxon>
        <taxon>Alphaproteobacteria</taxon>
        <taxon>Sphingomonadales</taxon>
        <taxon>Sphingomonadaceae</taxon>
        <taxon>Sphingomonas</taxon>
    </lineage>
</organism>
<dbReference type="RefSeq" id="WP_069320832.1">
    <property type="nucleotide sequence ID" value="NZ_MDDS01000031.1"/>
</dbReference>
<dbReference type="Proteomes" id="UP000094487">
    <property type="component" value="Unassembled WGS sequence"/>
</dbReference>
<reference evidence="1 2" key="1">
    <citation type="submission" date="2016-08" db="EMBL/GenBank/DDBJ databases">
        <title>Draft genome of the agarase producing Sphingomonas sp. MCT13.</title>
        <authorList>
            <person name="D'Andrea M.M."/>
            <person name="Rossolini G.M."/>
            <person name="Thaller M.C."/>
        </authorList>
    </citation>
    <scope>NUCLEOTIDE SEQUENCE [LARGE SCALE GENOMIC DNA]</scope>
    <source>
        <strain evidence="1 2">MCT13</strain>
    </source>
</reference>
<gene>
    <name evidence="1" type="ORF">BFL28_18070</name>
</gene>
<evidence type="ECO:0000313" key="2">
    <source>
        <dbReference type="Proteomes" id="UP000094487"/>
    </source>
</evidence>
<proteinExistence type="predicted"/>